<dbReference type="RefSeq" id="WP_000180089.1">
    <property type="nucleotide sequence ID" value="NZ_NFCF01000116.1"/>
</dbReference>
<feature type="transmembrane region" description="Helical" evidence="1">
    <location>
        <begin position="75"/>
        <end position="96"/>
    </location>
</feature>
<protein>
    <submittedName>
        <fullName evidence="2">Uncharacterized protein</fullName>
    </submittedName>
</protein>
<keyword evidence="1" id="KW-0472">Membrane</keyword>
<evidence type="ECO:0000313" key="3">
    <source>
        <dbReference type="Proteomes" id="UP000195152"/>
    </source>
</evidence>
<evidence type="ECO:0000256" key="1">
    <source>
        <dbReference type="SAM" id="Phobius"/>
    </source>
</evidence>
<dbReference type="InterPro" id="IPR017259">
    <property type="entry name" value="UCP037672"/>
</dbReference>
<dbReference type="EMBL" id="NFCF01000116">
    <property type="protein sequence ID" value="OTW44066.1"/>
    <property type="molecule type" value="Genomic_DNA"/>
</dbReference>
<organism evidence="2 3">
    <name type="scientific">Bacillus thuringiensis serovar mexicanensis</name>
    <dbReference type="NCBI Taxonomy" id="180868"/>
    <lineage>
        <taxon>Bacteria</taxon>
        <taxon>Bacillati</taxon>
        <taxon>Bacillota</taxon>
        <taxon>Bacilli</taxon>
        <taxon>Bacillales</taxon>
        <taxon>Bacillaceae</taxon>
        <taxon>Bacillus</taxon>
        <taxon>Bacillus cereus group</taxon>
    </lineage>
</organism>
<dbReference type="Proteomes" id="UP000195152">
    <property type="component" value="Unassembled WGS sequence"/>
</dbReference>
<gene>
    <name evidence="2" type="ORF">BK699_33405</name>
</gene>
<dbReference type="Pfam" id="PF12650">
    <property type="entry name" value="DUF3784"/>
    <property type="match status" value="1"/>
</dbReference>
<proteinExistence type="predicted"/>
<reference evidence="2 3" key="1">
    <citation type="submission" date="2016-10" db="EMBL/GenBank/DDBJ databases">
        <title>Comparative genomics of Bacillus thuringiensis reveals a path to pathogens against multiple invertebrate hosts.</title>
        <authorList>
            <person name="Zheng J."/>
            <person name="Gao Q."/>
            <person name="Liu H."/>
            <person name="Peng D."/>
            <person name="Ruan L."/>
            <person name="Sun M."/>
        </authorList>
    </citation>
    <scope>NUCLEOTIDE SEQUENCE [LARGE SCALE GENOMIC DNA]</scope>
    <source>
        <strain evidence="2">BGSC 4AC1</strain>
    </source>
</reference>
<sequence>MTMYIIGTLFLVIAILFYKKKALFLIAGFDKNEFSEVQINRLTKTMGDFMLNIAILIIANRLSDQFVSNTVTKNFVDKVILVEFAISLIVLTYKLFSLKKVT</sequence>
<keyword evidence="1" id="KW-0812">Transmembrane</keyword>
<dbReference type="AlphaFoldDB" id="A0A242VXZ5"/>
<accession>A0A242VXZ5</accession>
<keyword evidence="1" id="KW-1133">Transmembrane helix</keyword>
<name>A0A242VXZ5_BACTU</name>
<comment type="caution">
    <text evidence="2">The sequence shown here is derived from an EMBL/GenBank/DDBJ whole genome shotgun (WGS) entry which is preliminary data.</text>
</comment>
<evidence type="ECO:0000313" key="2">
    <source>
        <dbReference type="EMBL" id="OTW44066.1"/>
    </source>
</evidence>